<evidence type="ECO:0000313" key="2">
    <source>
        <dbReference type="EMBL" id="JAE02064.1"/>
    </source>
</evidence>
<feature type="compositionally biased region" description="Basic and acidic residues" evidence="1">
    <location>
        <begin position="21"/>
        <end position="32"/>
    </location>
</feature>
<sequence length="32" mass="3800">MMMGLQFDGEQSPNHSRKHQPSRDFKQKDIIL</sequence>
<dbReference type="EMBL" id="GBRH01195832">
    <property type="protein sequence ID" value="JAE02064.1"/>
    <property type="molecule type" value="Transcribed_RNA"/>
</dbReference>
<reference evidence="2" key="2">
    <citation type="journal article" date="2015" name="Data Brief">
        <title>Shoot transcriptome of the giant reed, Arundo donax.</title>
        <authorList>
            <person name="Barrero R.A."/>
            <person name="Guerrero F.D."/>
            <person name="Moolhuijzen P."/>
            <person name="Goolsby J.A."/>
            <person name="Tidwell J."/>
            <person name="Bellgard S.E."/>
            <person name="Bellgard M.I."/>
        </authorList>
    </citation>
    <scope>NUCLEOTIDE SEQUENCE</scope>
    <source>
        <tissue evidence="2">Shoot tissue taken approximately 20 cm above the soil surface</tissue>
    </source>
</reference>
<accession>A0A0A9EST7</accession>
<proteinExistence type="predicted"/>
<dbReference type="AlphaFoldDB" id="A0A0A9EST7"/>
<feature type="region of interest" description="Disordered" evidence="1">
    <location>
        <begin position="1"/>
        <end position="32"/>
    </location>
</feature>
<name>A0A0A9EST7_ARUDO</name>
<organism evidence="2">
    <name type="scientific">Arundo donax</name>
    <name type="common">Giant reed</name>
    <name type="synonym">Donax arundinaceus</name>
    <dbReference type="NCBI Taxonomy" id="35708"/>
    <lineage>
        <taxon>Eukaryota</taxon>
        <taxon>Viridiplantae</taxon>
        <taxon>Streptophyta</taxon>
        <taxon>Embryophyta</taxon>
        <taxon>Tracheophyta</taxon>
        <taxon>Spermatophyta</taxon>
        <taxon>Magnoliopsida</taxon>
        <taxon>Liliopsida</taxon>
        <taxon>Poales</taxon>
        <taxon>Poaceae</taxon>
        <taxon>PACMAD clade</taxon>
        <taxon>Arundinoideae</taxon>
        <taxon>Arundineae</taxon>
        <taxon>Arundo</taxon>
    </lineage>
</organism>
<reference evidence="2" key="1">
    <citation type="submission" date="2014-09" db="EMBL/GenBank/DDBJ databases">
        <authorList>
            <person name="Magalhaes I.L.F."/>
            <person name="Oliveira U."/>
            <person name="Santos F.R."/>
            <person name="Vidigal T.H.D.A."/>
            <person name="Brescovit A.D."/>
            <person name="Santos A.J."/>
        </authorList>
    </citation>
    <scope>NUCLEOTIDE SEQUENCE</scope>
    <source>
        <tissue evidence="2">Shoot tissue taken approximately 20 cm above the soil surface</tissue>
    </source>
</reference>
<protein>
    <submittedName>
        <fullName evidence="2">Uncharacterized protein</fullName>
    </submittedName>
</protein>
<evidence type="ECO:0000256" key="1">
    <source>
        <dbReference type="SAM" id="MobiDB-lite"/>
    </source>
</evidence>